<evidence type="ECO:0000256" key="3">
    <source>
        <dbReference type="ARBA" id="ARBA00022833"/>
    </source>
</evidence>
<dbReference type="InterPro" id="IPR004343">
    <property type="entry name" value="Plus-3_dom"/>
</dbReference>
<evidence type="ECO:0000256" key="2">
    <source>
        <dbReference type="ARBA" id="ARBA00022771"/>
    </source>
</evidence>
<organism evidence="6 7">
    <name type="scientific">Rubroshorea leprosula</name>
    <dbReference type="NCBI Taxonomy" id="152421"/>
    <lineage>
        <taxon>Eukaryota</taxon>
        <taxon>Viridiplantae</taxon>
        <taxon>Streptophyta</taxon>
        <taxon>Embryophyta</taxon>
        <taxon>Tracheophyta</taxon>
        <taxon>Spermatophyta</taxon>
        <taxon>Magnoliopsida</taxon>
        <taxon>eudicotyledons</taxon>
        <taxon>Gunneridae</taxon>
        <taxon>Pentapetalae</taxon>
        <taxon>rosids</taxon>
        <taxon>malvids</taxon>
        <taxon>Malvales</taxon>
        <taxon>Dipterocarpaceae</taxon>
        <taxon>Rubroshorea</taxon>
    </lineage>
</organism>
<dbReference type="SUPFAM" id="SSF159042">
    <property type="entry name" value="Plus3-like"/>
    <property type="match status" value="1"/>
</dbReference>
<comment type="caution">
    <text evidence="6">The sequence shown here is derived from an EMBL/GenBank/DDBJ whole genome shotgun (WGS) entry which is preliminary data.</text>
</comment>
<dbReference type="InterPro" id="IPR055198">
    <property type="entry name" value="NSD_PHD"/>
</dbReference>
<dbReference type="PANTHER" id="PTHR46851">
    <property type="entry name" value="OS01G0884500 PROTEIN"/>
    <property type="match status" value="1"/>
</dbReference>
<accession>A0AAV5JGY9</accession>
<keyword evidence="1" id="KW-0479">Metal-binding</keyword>
<sequence length="423" mass="48324">MGRGRPKRKVDETEAEAEADDAEDWCFVCKDGGKLIMCDRQGCLKAYHPGCVGKKKASLKNKSWICSRHFCSNCDDSSEYYCLCCCYAVCGICFEDSEFAPLKEKKGLCKKCLELAVRVENNTEDDRIVINSDSDSDSNSDEIDSEDEEEREELLFKEYLEIIMEQEGLAIDDLRSAQLKIEQYNGAKKEMLEISDSEDENVKGSSSREKGERVMARCKKQKTLNKDRIPQQKKVYFTEFQKGCLASIVPENIKLVYLRRSLVEKLLVQQSDNFEDKVVGSFIGVKRESGNGSGRKSYHLLQVTGIKKIEDVEMNRGVFLQVSGMEPDVLISTLSDGDISEELCADLRQKVKDGLLKKPTVEELEQKARILHQDITKDWIERELIRLQNAINYANEKGRRVTYPFSRALLHRLLDLVCVNYSY</sequence>
<feature type="compositionally biased region" description="Acidic residues" evidence="4">
    <location>
        <begin position="134"/>
        <end position="150"/>
    </location>
</feature>
<dbReference type="InterPro" id="IPR045894">
    <property type="entry name" value="At5g08430-like"/>
</dbReference>
<dbReference type="PANTHER" id="PTHR46851:SF22">
    <property type="entry name" value="ZINC ION BINDING _ DNA BINDING PROTEIN"/>
    <property type="match status" value="1"/>
</dbReference>
<dbReference type="PROSITE" id="PS01359">
    <property type="entry name" value="ZF_PHD_1"/>
    <property type="match status" value="1"/>
</dbReference>
<protein>
    <recommendedName>
        <fullName evidence="5">Plus3 domain-containing protein</fullName>
    </recommendedName>
</protein>
<feature type="region of interest" description="Disordered" evidence="4">
    <location>
        <begin position="127"/>
        <end position="150"/>
    </location>
</feature>
<dbReference type="CDD" id="cd15568">
    <property type="entry name" value="PHD5_NSD"/>
    <property type="match status" value="1"/>
</dbReference>
<dbReference type="GO" id="GO:0008270">
    <property type="term" value="F:zinc ion binding"/>
    <property type="evidence" value="ECO:0007669"/>
    <property type="project" value="UniProtKB-KW"/>
</dbReference>
<dbReference type="GO" id="GO:0003677">
    <property type="term" value="F:DNA binding"/>
    <property type="evidence" value="ECO:0007669"/>
    <property type="project" value="InterPro"/>
</dbReference>
<dbReference type="InterPro" id="IPR013083">
    <property type="entry name" value="Znf_RING/FYVE/PHD"/>
</dbReference>
<dbReference type="SMART" id="SM00249">
    <property type="entry name" value="PHD"/>
    <property type="match status" value="1"/>
</dbReference>
<name>A0AAV5JGY9_9ROSI</name>
<evidence type="ECO:0000313" key="6">
    <source>
        <dbReference type="EMBL" id="GKV10612.1"/>
    </source>
</evidence>
<evidence type="ECO:0000259" key="5">
    <source>
        <dbReference type="PROSITE" id="PS51360"/>
    </source>
</evidence>
<dbReference type="InterPro" id="IPR011011">
    <property type="entry name" value="Znf_FYVE_PHD"/>
</dbReference>
<dbReference type="Pfam" id="PF25980">
    <property type="entry name" value="NERD_plant"/>
    <property type="match status" value="1"/>
</dbReference>
<dbReference type="InterPro" id="IPR036128">
    <property type="entry name" value="Plus3-like_sf"/>
</dbReference>
<dbReference type="EMBL" id="BPVZ01000032">
    <property type="protein sequence ID" value="GKV10612.1"/>
    <property type="molecule type" value="Genomic_DNA"/>
</dbReference>
<dbReference type="Proteomes" id="UP001054252">
    <property type="component" value="Unassembled WGS sequence"/>
</dbReference>
<proteinExistence type="predicted"/>
<dbReference type="SMART" id="SM00719">
    <property type="entry name" value="Plus3"/>
    <property type="match status" value="1"/>
</dbReference>
<dbReference type="InterPro" id="IPR058668">
    <property type="entry name" value="NERD_dom"/>
</dbReference>
<keyword evidence="7" id="KW-1185">Reference proteome</keyword>
<keyword evidence="3" id="KW-0862">Zinc</keyword>
<dbReference type="InterPro" id="IPR019786">
    <property type="entry name" value="Zinc_finger_PHD-type_CS"/>
</dbReference>
<keyword evidence="2" id="KW-0863">Zinc-finger</keyword>
<dbReference type="SUPFAM" id="SSF57903">
    <property type="entry name" value="FYVE/PHD zinc finger"/>
    <property type="match status" value="1"/>
</dbReference>
<evidence type="ECO:0000256" key="4">
    <source>
        <dbReference type="SAM" id="MobiDB-lite"/>
    </source>
</evidence>
<dbReference type="Pfam" id="PF22908">
    <property type="entry name" value="PHD_NSD"/>
    <property type="match status" value="1"/>
</dbReference>
<feature type="domain" description="Plus3" evidence="5">
    <location>
        <begin position="247"/>
        <end position="376"/>
    </location>
</feature>
<evidence type="ECO:0000313" key="7">
    <source>
        <dbReference type="Proteomes" id="UP001054252"/>
    </source>
</evidence>
<reference evidence="6 7" key="1">
    <citation type="journal article" date="2021" name="Commun. Biol.">
        <title>The genome of Shorea leprosula (Dipterocarpaceae) highlights the ecological relevance of drought in aseasonal tropical rainforests.</title>
        <authorList>
            <person name="Ng K.K.S."/>
            <person name="Kobayashi M.J."/>
            <person name="Fawcett J.A."/>
            <person name="Hatakeyama M."/>
            <person name="Paape T."/>
            <person name="Ng C.H."/>
            <person name="Ang C.C."/>
            <person name="Tnah L.H."/>
            <person name="Lee C.T."/>
            <person name="Nishiyama T."/>
            <person name="Sese J."/>
            <person name="O'Brien M.J."/>
            <person name="Copetti D."/>
            <person name="Mohd Noor M.I."/>
            <person name="Ong R.C."/>
            <person name="Putra M."/>
            <person name="Sireger I.Z."/>
            <person name="Indrioko S."/>
            <person name="Kosugi Y."/>
            <person name="Izuno A."/>
            <person name="Isagi Y."/>
            <person name="Lee S.L."/>
            <person name="Shimizu K.K."/>
        </authorList>
    </citation>
    <scope>NUCLEOTIDE SEQUENCE [LARGE SCALE GENOMIC DNA]</scope>
    <source>
        <strain evidence="6">214</strain>
    </source>
</reference>
<evidence type="ECO:0000256" key="1">
    <source>
        <dbReference type="ARBA" id="ARBA00022723"/>
    </source>
</evidence>
<dbReference type="Gene3D" id="3.30.40.10">
    <property type="entry name" value="Zinc/RING finger domain, C3HC4 (zinc finger)"/>
    <property type="match status" value="1"/>
</dbReference>
<dbReference type="Gene3D" id="3.90.70.200">
    <property type="entry name" value="Plus-3 domain"/>
    <property type="match status" value="1"/>
</dbReference>
<dbReference type="PROSITE" id="PS51360">
    <property type="entry name" value="PLUS3"/>
    <property type="match status" value="1"/>
</dbReference>
<dbReference type="Pfam" id="PF03126">
    <property type="entry name" value="Plus-3"/>
    <property type="match status" value="1"/>
</dbReference>
<dbReference type="AlphaFoldDB" id="A0AAV5JGY9"/>
<gene>
    <name evidence="6" type="ORF">SLEP1_g21954</name>
</gene>
<dbReference type="InterPro" id="IPR001965">
    <property type="entry name" value="Znf_PHD"/>
</dbReference>